<reference evidence="1 2" key="1">
    <citation type="journal article" date="2014" name="Mol. Biol. Evol.">
        <title>Massive expansion of Ubiquitination-related gene families within the Chlamydiae.</title>
        <authorList>
            <person name="Domman D."/>
            <person name="Collingro A."/>
            <person name="Lagkouvardos I."/>
            <person name="Gehre L."/>
            <person name="Weinmaier T."/>
            <person name="Rattei T."/>
            <person name="Subtil A."/>
            <person name="Horn M."/>
        </authorList>
    </citation>
    <scope>NUCLEOTIDE SEQUENCE [LARGE SCALE GENOMIC DNA]</scope>
    <source>
        <strain evidence="1 2">OEW1</strain>
    </source>
</reference>
<name>A0A0C1C4Q2_9BACT</name>
<dbReference type="Gene3D" id="3.50.50.60">
    <property type="entry name" value="FAD/NAD(P)-binding domain"/>
    <property type="match status" value="2"/>
</dbReference>
<accession>A0A0C1C4Q2</accession>
<sequence length="481" mass="52194">MSIKNMRNMSKNYDAVVIGTGPNGFAAAITLAQAGLSVGMFEAKDTIGGGMRSAELTLPGYVHDVCSAIHPLGVGSPFFRSLPLEKHGLKWIFPSAALAHPFDDGSVAILESSIEKTSEILGLDATAYRRILEPCVQKWDNLVDDLLGPLRFPKHPIQMAWFAGLCLQPAYSLACQFFREERARGLFGGLAAHSMMPLERSLTSAFGLILGTLGHKAGWPLPEGGSQNIANALASFFRSLGGEIHTNTNIECIDDLPSSQVILCDVSPKQLLKIADHQLSDHYKGKLASYRYGPGVFKVDWALSQSIPWKAKECLRAGTVHIGGTLDEIAKSEREVWENVHPQKPYIILAQQSLFDSTRAPKGKQTAWAYCHVPNGSNVDMTEVIEAQIERFAPGFKDCILAKATKSAVEFEQYNANYVGGDINGGVQDLTQLFTRPVARIVPYSTPRKGLYICSASTPPGGGVHGMCGYHAAKAALKQCF</sequence>
<dbReference type="PANTHER" id="PTHR10668:SF105">
    <property type="entry name" value="DEHYDROGENASE-RELATED"/>
    <property type="match status" value="1"/>
</dbReference>
<dbReference type="AlphaFoldDB" id="A0A0C1C4Q2"/>
<evidence type="ECO:0000313" key="2">
    <source>
        <dbReference type="Proteomes" id="UP000031307"/>
    </source>
</evidence>
<dbReference type="PANTHER" id="PTHR10668">
    <property type="entry name" value="PHYTOENE DEHYDROGENASE"/>
    <property type="match status" value="1"/>
</dbReference>
<dbReference type="InterPro" id="IPR036188">
    <property type="entry name" value="FAD/NAD-bd_sf"/>
</dbReference>
<evidence type="ECO:0000313" key="1">
    <source>
        <dbReference type="EMBL" id="KIA78451.1"/>
    </source>
</evidence>
<comment type="caution">
    <text evidence="1">The sequence shown here is derived from an EMBL/GenBank/DDBJ whole genome shotgun (WGS) entry which is preliminary data.</text>
</comment>
<proteinExistence type="predicted"/>
<dbReference type="PRINTS" id="PR00411">
    <property type="entry name" value="PNDRDTASEI"/>
</dbReference>
<dbReference type="EMBL" id="JSAM01000019">
    <property type="protein sequence ID" value="KIA78451.1"/>
    <property type="molecule type" value="Genomic_DNA"/>
</dbReference>
<protein>
    <submittedName>
        <fullName evidence="1">Protein p49</fullName>
    </submittedName>
</protein>
<dbReference type="Proteomes" id="UP000031307">
    <property type="component" value="Unassembled WGS sequence"/>
</dbReference>
<dbReference type="Pfam" id="PF13450">
    <property type="entry name" value="NAD_binding_8"/>
    <property type="match status" value="1"/>
</dbReference>
<organism evidence="1 2">
    <name type="scientific">Parachlamydia acanthamoebae</name>
    <dbReference type="NCBI Taxonomy" id="83552"/>
    <lineage>
        <taxon>Bacteria</taxon>
        <taxon>Pseudomonadati</taxon>
        <taxon>Chlamydiota</taxon>
        <taxon>Chlamydiia</taxon>
        <taxon>Parachlamydiales</taxon>
        <taxon>Parachlamydiaceae</taxon>
        <taxon>Parachlamydia</taxon>
    </lineage>
</organism>
<dbReference type="PATRIC" id="fig|83552.4.peg.289"/>
<dbReference type="SUPFAM" id="SSF51905">
    <property type="entry name" value="FAD/NAD(P)-binding domain"/>
    <property type="match status" value="1"/>
</dbReference>
<gene>
    <name evidence="1" type="primary">p49</name>
    <name evidence="1" type="ORF">DB43_DY00020</name>
</gene>